<keyword evidence="2" id="KW-0378">Hydrolase</keyword>
<dbReference type="SMART" id="SM00479">
    <property type="entry name" value="EXOIII"/>
    <property type="match status" value="1"/>
</dbReference>
<keyword evidence="1" id="KW-0540">Nuclease</keyword>
<protein>
    <submittedName>
        <fullName evidence="5">Type I-E CRISPR-associated endoribonuclease Cas2e</fullName>
    </submittedName>
</protein>
<dbReference type="InterPro" id="IPR006054">
    <property type="entry name" value="DnaQ"/>
</dbReference>
<evidence type="ECO:0000259" key="4">
    <source>
        <dbReference type="SMART" id="SM00479"/>
    </source>
</evidence>
<dbReference type="CDD" id="cd09755">
    <property type="entry name" value="Cas2_I-E"/>
    <property type="match status" value="1"/>
</dbReference>
<dbReference type="RefSeq" id="WP_249237431.1">
    <property type="nucleotide sequence ID" value="NZ_CP094473.1"/>
</dbReference>
<dbReference type="InterPro" id="IPR010152">
    <property type="entry name" value="CRISPR-assoc_prot_Cas2_sub"/>
</dbReference>
<evidence type="ECO:0000256" key="2">
    <source>
        <dbReference type="ARBA" id="ARBA00022801"/>
    </source>
</evidence>
<dbReference type="Proteomes" id="UP001263246">
    <property type="component" value="Unassembled WGS sequence"/>
</dbReference>
<dbReference type="NCBIfam" id="TIGR01873">
    <property type="entry name" value="cas_CT1978"/>
    <property type="match status" value="1"/>
</dbReference>
<organism evidence="5 6">
    <name type="scientific">Faecalibacterium wellingii</name>
    <dbReference type="NCBI Taxonomy" id="2929491"/>
    <lineage>
        <taxon>Bacteria</taxon>
        <taxon>Bacillati</taxon>
        <taxon>Bacillota</taxon>
        <taxon>Clostridia</taxon>
        <taxon>Eubacteriales</taxon>
        <taxon>Oscillospiraceae</taxon>
        <taxon>Faecalibacterium</taxon>
    </lineage>
</organism>
<feature type="domain" description="Exonuclease" evidence="4">
    <location>
        <begin position="120"/>
        <end position="286"/>
    </location>
</feature>
<evidence type="ECO:0000313" key="6">
    <source>
        <dbReference type="Proteomes" id="UP001263246"/>
    </source>
</evidence>
<dbReference type="InterPro" id="IPR012337">
    <property type="entry name" value="RNaseH-like_sf"/>
</dbReference>
<sequence length="286" mass="32144">MTNCPPKLRGDLSKWLCEINTGVYVGNVSSRVRDALWERVCQNLKNGQATLVFTAAGEQRMDFRTHNTTWETVDFDGIKLMRRPLPQTQQSQIDLKPGFSKAAQQQMARKAGRTRPGTGDYTVIDLETTGLKAASDSIIEYGALRVRDGAPVEKLTILVCRAEKIPPEITALTGLSAAELQQGADPREALQRFLAFIGKDPLVGHNIAFDLEFLRMACKQHDFPIPTNRQTDLAQLARRKLTRIANYKLVTLAQHFQLAEKVEHRALPDCRLIQQVYCKLKETEAQ</sequence>
<dbReference type="InterPro" id="IPR013520">
    <property type="entry name" value="Ribonucl_H"/>
</dbReference>
<dbReference type="EMBL" id="JAWHPR010000005">
    <property type="protein sequence ID" value="MDU8689141.1"/>
    <property type="molecule type" value="Genomic_DNA"/>
</dbReference>
<dbReference type="InterPro" id="IPR036397">
    <property type="entry name" value="RNaseH_sf"/>
</dbReference>
<keyword evidence="6" id="KW-1185">Reference proteome</keyword>
<accession>A0ABU3U0P0</accession>
<dbReference type="CDD" id="cd06127">
    <property type="entry name" value="DEDDh"/>
    <property type="match status" value="1"/>
</dbReference>
<dbReference type="PANTHER" id="PTHR30231">
    <property type="entry name" value="DNA POLYMERASE III SUBUNIT EPSILON"/>
    <property type="match status" value="1"/>
</dbReference>
<reference evidence="5 6" key="1">
    <citation type="submission" date="2023-10" db="EMBL/GenBank/DDBJ databases">
        <title>Host Genetic Regulation of Human Gut Microbial Structural Variation.</title>
        <authorList>
            <person name="Harmsen H.J.M."/>
        </authorList>
    </citation>
    <scope>NUCLEOTIDE SEQUENCE [LARGE SCALE GENOMIC DNA]</scope>
    <source>
        <strain evidence="5 6">HTF-F</strain>
    </source>
</reference>
<evidence type="ECO:0000256" key="3">
    <source>
        <dbReference type="ARBA" id="ARBA00022839"/>
    </source>
</evidence>
<dbReference type="Gene3D" id="3.30.70.240">
    <property type="match status" value="1"/>
</dbReference>
<gene>
    <name evidence="5" type="primary">cas2e</name>
    <name evidence="5" type="ORF">RX402_10360</name>
</gene>
<dbReference type="NCBIfam" id="TIGR00573">
    <property type="entry name" value="dnaq"/>
    <property type="match status" value="1"/>
</dbReference>
<evidence type="ECO:0000313" key="5">
    <source>
        <dbReference type="EMBL" id="MDU8689141.1"/>
    </source>
</evidence>
<dbReference type="Pfam" id="PF09707">
    <property type="entry name" value="Cas_Cas2CT1978"/>
    <property type="match status" value="1"/>
</dbReference>
<dbReference type="SUPFAM" id="SSF53098">
    <property type="entry name" value="Ribonuclease H-like"/>
    <property type="match status" value="1"/>
</dbReference>
<dbReference type="Pfam" id="PF00929">
    <property type="entry name" value="RNase_T"/>
    <property type="match status" value="1"/>
</dbReference>
<dbReference type="PANTHER" id="PTHR30231:SF4">
    <property type="entry name" value="PROTEIN NEN2"/>
    <property type="match status" value="1"/>
</dbReference>
<name>A0ABU3U0P0_9FIRM</name>
<evidence type="ECO:0000256" key="1">
    <source>
        <dbReference type="ARBA" id="ARBA00022722"/>
    </source>
</evidence>
<comment type="caution">
    <text evidence="5">The sequence shown here is derived from an EMBL/GenBank/DDBJ whole genome shotgun (WGS) entry which is preliminary data.</text>
</comment>
<dbReference type="Gene3D" id="3.30.420.10">
    <property type="entry name" value="Ribonuclease H-like superfamily/Ribonuclease H"/>
    <property type="match status" value="1"/>
</dbReference>
<keyword evidence="3" id="KW-0269">Exonuclease</keyword>
<proteinExistence type="predicted"/>